<keyword evidence="5" id="KW-0349">Heme</keyword>
<dbReference type="SUPFAM" id="SSF81342">
    <property type="entry name" value="Transmembrane di-heme cytochromes"/>
    <property type="match status" value="1"/>
</dbReference>
<keyword evidence="16" id="KW-1185">Reference proteome</keyword>
<evidence type="ECO:0000256" key="2">
    <source>
        <dbReference type="ARBA" id="ARBA00004651"/>
    </source>
</evidence>
<comment type="caution">
    <text evidence="15">The sequence shown here is derived from an EMBL/GenBank/DDBJ whole genome shotgun (WGS) entry which is preliminary data.</text>
</comment>
<evidence type="ECO:0000313" key="15">
    <source>
        <dbReference type="EMBL" id="NUB45457.1"/>
    </source>
</evidence>
<evidence type="ECO:0000313" key="16">
    <source>
        <dbReference type="Proteomes" id="UP000484076"/>
    </source>
</evidence>
<comment type="similarity">
    <text evidence="12">Belongs to the cytochrome b561 family.</text>
</comment>
<dbReference type="GO" id="GO:0046872">
    <property type="term" value="F:metal ion binding"/>
    <property type="evidence" value="ECO:0007669"/>
    <property type="project" value="UniProtKB-KW"/>
</dbReference>
<evidence type="ECO:0000256" key="6">
    <source>
        <dbReference type="ARBA" id="ARBA00022692"/>
    </source>
</evidence>
<feature type="transmembrane region" description="Helical" evidence="13">
    <location>
        <begin position="147"/>
        <end position="165"/>
    </location>
</feature>
<keyword evidence="6 13" id="KW-0812">Transmembrane</keyword>
<organism evidence="15 16">
    <name type="scientific">Fertoeibacter niger</name>
    <dbReference type="NCBI Taxonomy" id="2656921"/>
    <lineage>
        <taxon>Bacteria</taxon>
        <taxon>Pseudomonadati</taxon>
        <taxon>Pseudomonadota</taxon>
        <taxon>Alphaproteobacteria</taxon>
        <taxon>Rhodobacterales</taxon>
        <taxon>Paracoccaceae</taxon>
        <taxon>Fertoeibacter</taxon>
    </lineage>
</organism>
<keyword evidence="3" id="KW-0813">Transport</keyword>
<dbReference type="PANTHER" id="PTHR30529:SF1">
    <property type="entry name" value="CYTOCHROME B561 HOMOLOG 2"/>
    <property type="match status" value="1"/>
</dbReference>
<dbReference type="AlphaFoldDB" id="A0A8X8KRN9"/>
<keyword evidence="9 13" id="KW-1133">Transmembrane helix</keyword>
<evidence type="ECO:0000256" key="12">
    <source>
        <dbReference type="ARBA" id="ARBA00037975"/>
    </source>
</evidence>
<feature type="transmembrane region" description="Helical" evidence="13">
    <location>
        <begin position="46"/>
        <end position="70"/>
    </location>
</feature>
<dbReference type="InterPro" id="IPR016174">
    <property type="entry name" value="Di-haem_cyt_TM"/>
</dbReference>
<evidence type="ECO:0000256" key="13">
    <source>
        <dbReference type="SAM" id="Phobius"/>
    </source>
</evidence>
<comment type="subcellular location">
    <subcellularLocation>
        <location evidence="2">Cell membrane</location>
        <topology evidence="2">Multi-pass membrane protein</topology>
    </subcellularLocation>
</comment>
<evidence type="ECO:0000256" key="8">
    <source>
        <dbReference type="ARBA" id="ARBA00022982"/>
    </source>
</evidence>
<keyword evidence="8" id="KW-0249">Electron transport</keyword>
<dbReference type="InterPro" id="IPR052168">
    <property type="entry name" value="Cytochrome_b561_oxidase"/>
</dbReference>
<evidence type="ECO:0000256" key="4">
    <source>
        <dbReference type="ARBA" id="ARBA00022475"/>
    </source>
</evidence>
<sequence length="181" mass="19483">MHESPLVYKPAARFLHWLMALLVIATIPIGVTMLQPGLSRGVQDTLFILHKNGGVVILLLLLARIAYRIANPPPPLPAHVPHSQRLMAEAVHLALYALLLIMAVSGFVRVSAGGFPIEALDALGLPRLPKSEAVAAFAKAVHANARYALVALMLAHIGAALYHGLVRKDGVLARMWPARRG</sequence>
<dbReference type="Pfam" id="PF01292">
    <property type="entry name" value="Ni_hydr_CYTB"/>
    <property type="match status" value="1"/>
</dbReference>
<evidence type="ECO:0000256" key="9">
    <source>
        <dbReference type="ARBA" id="ARBA00022989"/>
    </source>
</evidence>
<keyword evidence="7" id="KW-0479">Metal-binding</keyword>
<dbReference type="InterPro" id="IPR011577">
    <property type="entry name" value="Cyt_b561_bac/Ni-Hgenase"/>
</dbReference>
<proteinExistence type="inferred from homology"/>
<keyword evidence="11 13" id="KW-0472">Membrane</keyword>
<protein>
    <submittedName>
        <fullName evidence="15">Cytochrome b</fullName>
    </submittedName>
</protein>
<dbReference type="GO" id="GO:0020037">
    <property type="term" value="F:heme binding"/>
    <property type="evidence" value="ECO:0007669"/>
    <property type="project" value="TreeGrafter"/>
</dbReference>
<dbReference type="EMBL" id="WHUT02000008">
    <property type="protein sequence ID" value="NUB45457.1"/>
    <property type="molecule type" value="Genomic_DNA"/>
</dbReference>
<feature type="transmembrane region" description="Helical" evidence="13">
    <location>
        <begin position="90"/>
        <end position="108"/>
    </location>
</feature>
<dbReference type="RefSeq" id="WP_152827053.1">
    <property type="nucleotide sequence ID" value="NZ_WHUT02000008.1"/>
</dbReference>
<reference evidence="15" key="1">
    <citation type="submission" date="2020-05" db="EMBL/GenBank/DDBJ databases">
        <title>Fertoebacter nigrum gen. nov., sp. nov., a new member of the family Rhodobacteraceae.</title>
        <authorList>
            <person name="Szuroczki S."/>
            <person name="Abbaszade G."/>
            <person name="Buni D."/>
            <person name="Schumann P."/>
            <person name="Toth E."/>
        </authorList>
    </citation>
    <scope>NUCLEOTIDE SEQUENCE</scope>
    <source>
        <strain evidence="15">RG-N-1a</strain>
    </source>
</reference>
<dbReference type="Gene3D" id="1.20.950.20">
    <property type="entry name" value="Transmembrane di-heme cytochromes, Chain C"/>
    <property type="match status" value="1"/>
</dbReference>
<keyword evidence="10" id="KW-0408">Iron</keyword>
<comment type="cofactor">
    <cofactor evidence="1">
        <name>heme b</name>
        <dbReference type="ChEBI" id="CHEBI:60344"/>
    </cofactor>
</comment>
<name>A0A8X8KRN9_9RHOB</name>
<evidence type="ECO:0000256" key="1">
    <source>
        <dbReference type="ARBA" id="ARBA00001970"/>
    </source>
</evidence>
<dbReference type="Proteomes" id="UP000484076">
    <property type="component" value="Unassembled WGS sequence"/>
</dbReference>
<evidence type="ECO:0000256" key="11">
    <source>
        <dbReference type="ARBA" id="ARBA00023136"/>
    </source>
</evidence>
<keyword evidence="4" id="KW-1003">Cell membrane</keyword>
<accession>A0A8X8KRN9</accession>
<feature type="domain" description="Cytochrome b561 bacterial/Ni-hydrogenase" evidence="14">
    <location>
        <begin position="7"/>
        <end position="177"/>
    </location>
</feature>
<gene>
    <name evidence="15" type="ORF">GEU84_013750</name>
</gene>
<evidence type="ECO:0000259" key="14">
    <source>
        <dbReference type="Pfam" id="PF01292"/>
    </source>
</evidence>
<evidence type="ECO:0000256" key="10">
    <source>
        <dbReference type="ARBA" id="ARBA00023004"/>
    </source>
</evidence>
<evidence type="ECO:0000256" key="7">
    <source>
        <dbReference type="ARBA" id="ARBA00022723"/>
    </source>
</evidence>
<dbReference type="GO" id="GO:0009055">
    <property type="term" value="F:electron transfer activity"/>
    <property type="evidence" value="ECO:0007669"/>
    <property type="project" value="InterPro"/>
</dbReference>
<feature type="transmembrane region" description="Helical" evidence="13">
    <location>
        <begin position="14"/>
        <end position="34"/>
    </location>
</feature>
<evidence type="ECO:0000256" key="3">
    <source>
        <dbReference type="ARBA" id="ARBA00022448"/>
    </source>
</evidence>
<dbReference type="PANTHER" id="PTHR30529">
    <property type="entry name" value="CYTOCHROME B561"/>
    <property type="match status" value="1"/>
</dbReference>
<evidence type="ECO:0000256" key="5">
    <source>
        <dbReference type="ARBA" id="ARBA00022617"/>
    </source>
</evidence>
<dbReference type="GO" id="GO:0022904">
    <property type="term" value="P:respiratory electron transport chain"/>
    <property type="evidence" value="ECO:0007669"/>
    <property type="project" value="InterPro"/>
</dbReference>
<dbReference type="GO" id="GO:0005886">
    <property type="term" value="C:plasma membrane"/>
    <property type="evidence" value="ECO:0007669"/>
    <property type="project" value="UniProtKB-SubCell"/>
</dbReference>